<gene>
    <name evidence="1" type="ORF">GGD46_004392</name>
</gene>
<protein>
    <submittedName>
        <fullName evidence="1">Transposase-like protein</fullName>
    </submittedName>
</protein>
<dbReference type="AlphaFoldDB" id="A0A7X0IUY3"/>
<dbReference type="PANTHER" id="PTHR35528:SF3">
    <property type="entry name" value="BLL1675 PROTEIN"/>
    <property type="match status" value="1"/>
</dbReference>
<dbReference type="PANTHER" id="PTHR35528">
    <property type="entry name" value="BLL1675 PROTEIN"/>
    <property type="match status" value="1"/>
</dbReference>
<organism evidence="1 2">
    <name type="scientific">Rhizobium lusitanum</name>
    <dbReference type="NCBI Taxonomy" id="293958"/>
    <lineage>
        <taxon>Bacteria</taxon>
        <taxon>Pseudomonadati</taxon>
        <taxon>Pseudomonadota</taxon>
        <taxon>Alphaproteobacteria</taxon>
        <taxon>Hyphomicrobiales</taxon>
        <taxon>Rhizobiaceae</taxon>
        <taxon>Rhizobium/Agrobacterium group</taxon>
        <taxon>Rhizobium</taxon>
    </lineage>
</organism>
<name>A0A7X0IUY3_9HYPH</name>
<dbReference type="Proteomes" id="UP000565576">
    <property type="component" value="Unassembled WGS sequence"/>
</dbReference>
<dbReference type="InterPro" id="IPR052183">
    <property type="entry name" value="IS_Transposase"/>
</dbReference>
<evidence type="ECO:0000313" key="2">
    <source>
        <dbReference type="Proteomes" id="UP000565576"/>
    </source>
</evidence>
<evidence type="ECO:0000313" key="1">
    <source>
        <dbReference type="EMBL" id="MBB6487092.1"/>
    </source>
</evidence>
<sequence>MERSIAVSHEAIRCWAKKFGPNYAGRLRRKAPGPNDVWYLDEVVVTLGERKHWLWRAVD</sequence>
<dbReference type="EMBL" id="JACHBG010000011">
    <property type="protein sequence ID" value="MBB6487092.1"/>
    <property type="molecule type" value="Genomic_DNA"/>
</dbReference>
<proteinExistence type="predicted"/>
<comment type="caution">
    <text evidence="1">The sequence shown here is derived from an EMBL/GenBank/DDBJ whole genome shotgun (WGS) entry which is preliminary data.</text>
</comment>
<reference evidence="1 2" key="1">
    <citation type="submission" date="2020-08" db="EMBL/GenBank/DDBJ databases">
        <title>Genomic Encyclopedia of Type Strains, Phase IV (KMG-V): Genome sequencing to study the core and pangenomes of soil and plant-associated prokaryotes.</title>
        <authorList>
            <person name="Whitman W."/>
        </authorList>
    </citation>
    <scope>NUCLEOTIDE SEQUENCE [LARGE SCALE GENOMIC DNA]</scope>
    <source>
        <strain evidence="1 2">SEMIA 4060</strain>
    </source>
</reference>
<accession>A0A7X0IUY3</accession>